<dbReference type="GO" id="GO:0003884">
    <property type="term" value="F:D-amino-acid oxidase activity"/>
    <property type="evidence" value="ECO:0007669"/>
    <property type="project" value="InterPro"/>
</dbReference>
<reference evidence="8" key="2">
    <citation type="submission" date="2014-06" db="EMBL/GenBank/DDBJ databases">
        <title>The complete genome of Blastobotrys (Arxula) adeninivorans LS3 - a yeast of biotechnological interest.</title>
        <authorList>
            <person name="Kunze G."/>
            <person name="Gaillardin C."/>
            <person name="Czernicka M."/>
            <person name="Durrens P."/>
            <person name="Martin T."/>
            <person name="Boer E."/>
            <person name="Gabaldon T."/>
            <person name="Cruz J."/>
            <person name="Talla E."/>
            <person name="Marck C."/>
            <person name="Goffeau A."/>
            <person name="Barbe V."/>
            <person name="Baret P."/>
            <person name="Baronian K."/>
            <person name="Beier S."/>
            <person name="Bleykasten C."/>
            <person name="Bode R."/>
            <person name="Casaregola S."/>
            <person name="Despons L."/>
            <person name="Fairhead C."/>
            <person name="Giersberg M."/>
            <person name="Gierski P."/>
            <person name="Hahnel U."/>
            <person name="Hartmann A."/>
            <person name="Jankowska D."/>
            <person name="Jubin C."/>
            <person name="Jung P."/>
            <person name="Lafontaine I."/>
            <person name="Leh-Louis V."/>
            <person name="Lemaire M."/>
            <person name="Marcet-Houben M."/>
            <person name="Mascher M."/>
            <person name="Morel G."/>
            <person name="Richard G.-F."/>
            <person name="Riechen J."/>
            <person name="Sacerdot C."/>
            <person name="Sarkar A."/>
            <person name="Savel G."/>
            <person name="Schacherer J."/>
            <person name="Sherman D."/>
            <person name="Straub M.-L."/>
            <person name="Stein N."/>
            <person name="Thierry A."/>
            <person name="Trautwein-Schult A."/>
            <person name="Westhof E."/>
            <person name="Worch S."/>
            <person name="Dujon B."/>
            <person name="Souciet J.-L."/>
            <person name="Wincker P."/>
            <person name="Scholz U."/>
            <person name="Neuveglise N."/>
        </authorList>
    </citation>
    <scope>NUCLEOTIDE SEQUENCE</scope>
    <source>
        <strain evidence="8">LS3</strain>
    </source>
</reference>
<keyword evidence="5" id="KW-0560">Oxidoreductase</keyword>
<evidence type="ECO:0000256" key="5">
    <source>
        <dbReference type="ARBA" id="ARBA00023002"/>
    </source>
</evidence>
<dbReference type="InterPro" id="IPR006181">
    <property type="entry name" value="D-amino_acid_oxidase_CS"/>
</dbReference>
<keyword evidence="3" id="KW-0285">Flavoprotein</keyword>
<feature type="binding site" evidence="6">
    <location>
        <position position="286"/>
    </location>
    <ligand>
        <name>D-dopa</name>
        <dbReference type="ChEBI" id="CHEBI:149689"/>
    </ligand>
</feature>
<dbReference type="SUPFAM" id="SSF51971">
    <property type="entry name" value="Nucleotide-binding domain"/>
    <property type="match status" value="1"/>
</dbReference>
<dbReference type="PROSITE" id="PS00677">
    <property type="entry name" value="DAO"/>
    <property type="match status" value="1"/>
</dbReference>
<sequence>MPVIVGSGIIGLYTAYILVKRNVGPITIVAQHMPGDYSTFYTSPWAGANFSFASGDDPRNWEFDRKSYTYFDTLSQELGPEAGIKKYPAYDLWHDFYPNPDKLAHLQQYVQDYRQVPKDQLPPNTVYGLKYTTYNLNTVRLLRSLKQYLEKRGVKFVQTKLGHIDQAFSYPHSDVVFNCTGIGARTLPGVEDQKVYPIRGQVVLVKTKHPVQSNYSLDHKDDTVTYIIPRAGPEGHTILGGYYQPNNWCGDTFKHMTESIIERTAQLCPEIKRGEIEIVRECTGLRPGREGGVRIELEPRPKGTLIHNYGAGGCGYQSGYGMALEAVDLVYSKAKL</sequence>
<dbReference type="InterPro" id="IPR006076">
    <property type="entry name" value="FAD-dep_OxRdtase"/>
</dbReference>
<organism evidence="8">
    <name type="scientific">Blastobotrys adeninivorans</name>
    <name type="common">Yeast</name>
    <name type="synonym">Arxula adeninivorans</name>
    <dbReference type="NCBI Taxonomy" id="409370"/>
    <lineage>
        <taxon>Eukaryota</taxon>
        <taxon>Fungi</taxon>
        <taxon>Dikarya</taxon>
        <taxon>Ascomycota</taxon>
        <taxon>Saccharomycotina</taxon>
        <taxon>Dipodascomycetes</taxon>
        <taxon>Dipodascales</taxon>
        <taxon>Trichomonascaceae</taxon>
        <taxon>Blastobotrys</taxon>
    </lineage>
</organism>
<reference evidence="8" key="1">
    <citation type="submission" date="2014-02" db="EMBL/GenBank/DDBJ databases">
        <authorList>
            <person name="Genoscope - CEA"/>
        </authorList>
    </citation>
    <scope>NUCLEOTIDE SEQUENCE</scope>
    <source>
        <strain evidence="8">LS3</strain>
    </source>
</reference>
<dbReference type="EMBL" id="HG937694">
    <property type="protein sequence ID" value="CDP38572.1"/>
    <property type="molecule type" value="Genomic_DNA"/>
</dbReference>
<evidence type="ECO:0000313" key="8">
    <source>
        <dbReference type="EMBL" id="CDP38572.1"/>
    </source>
</evidence>
<feature type="binding site" evidence="6">
    <location>
        <begin position="42"/>
        <end position="43"/>
    </location>
    <ligand>
        <name>FAD</name>
        <dbReference type="ChEBI" id="CHEBI:57692"/>
    </ligand>
</feature>
<accession>A0A060TIC4</accession>
<dbReference type="GO" id="GO:0019478">
    <property type="term" value="P:D-amino acid catabolic process"/>
    <property type="evidence" value="ECO:0007669"/>
    <property type="project" value="TreeGrafter"/>
</dbReference>
<dbReference type="PIRSF" id="PIRSF000189">
    <property type="entry name" value="D-aa_oxidase"/>
    <property type="match status" value="1"/>
</dbReference>
<feature type="domain" description="FAD dependent oxidoreductase" evidence="7">
    <location>
        <begin position="3"/>
        <end position="329"/>
    </location>
</feature>
<dbReference type="AlphaFoldDB" id="A0A060TIC4"/>
<feature type="binding site" evidence="6">
    <location>
        <position position="180"/>
    </location>
    <ligand>
        <name>FAD</name>
        <dbReference type="ChEBI" id="CHEBI:57692"/>
    </ligand>
</feature>
<proteinExistence type="inferred from homology"/>
<protein>
    <submittedName>
        <fullName evidence="8">ARAD1D37642p</fullName>
    </submittedName>
</protein>
<dbReference type="Gene3D" id="3.30.9.10">
    <property type="entry name" value="D-Amino Acid Oxidase, subunit A, domain 2"/>
    <property type="match status" value="1"/>
</dbReference>
<evidence type="ECO:0000256" key="1">
    <source>
        <dbReference type="ARBA" id="ARBA00001974"/>
    </source>
</evidence>
<evidence type="ECO:0000256" key="6">
    <source>
        <dbReference type="PIRSR" id="PIRSR000189-1"/>
    </source>
</evidence>
<dbReference type="InterPro" id="IPR023209">
    <property type="entry name" value="DAO"/>
</dbReference>
<dbReference type="Gene3D" id="3.40.50.720">
    <property type="entry name" value="NAD(P)-binding Rossmann-like Domain"/>
    <property type="match status" value="1"/>
</dbReference>
<comment type="cofactor">
    <cofactor evidence="1 6">
        <name>FAD</name>
        <dbReference type="ChEBI" id="CHEBI:57692"/>
    </cofactor>
</comment>
<dbReference type="PANTHER" id="PTHR11530:SF11">
    <property type="entry name" value="D-ASPARTATE OXIDASE"/>
    <property type="match status" value="1"/>
</dbReference>
<feature type="binding site" evidence="6">
    <location>
        <position position="219"/>
    </location>
    <ligand>
        <name>D-dopa</name>
        <dbReference type="ChEBI" id="CHEBI:149689"/>
    </ligand>
</feature>
<dbReference type="GO" id="GO:0071949">
    <property type="term" value="F:FAD binding"/>
    <property type="evidence" value="ECO:0007669"/>
    <property type="project" value="InterPro"/>
</dbReference>
<comment type="similarity">
    <text evidence="2">Belongs to the DAMOX/DASOX family.</text>
</comment>
<keyword evidence="4 6" id="KW-0274">FAD</keyword>
<evidence type="ECO:0000259" key="7">
    <source>
        <dbReference type="Pfam" id="PF01266"/>
    </source>
</evidence>
<name>A0A060TIC4_BLAAD</name>
<dbReference type="GO" id="GO:0005737">
    <property type="term" value="C:cytoplasm"/>
    <property type="evidence" value="ECO:0007669"/>
    <property type="project" value="TreeGrafter"/>
</dbReference>
<feature type="binding site" evidence="6">
    <location>
        <position position="226"/>
    </location>
    <ligand>
        <name>D-dopa</name>
        <dbReference type="ChEBI" id="CHEBI:149689"/>
    </ligand>
</feature>
<dbReference type="PANTHER" id="PTHR11530">
    <property type="entry name" value="D-AMINO ACID OXIDASE"/>
    <property type="match status" value="1"/>
</dbReference>
<dbReference type="PhylomeDB" id="A0A060TIC4"/>
<feature type="binding site" evidence="6">
    <location>
        <position position="313"/>
    </location>
    <ligand>
        <name>D-serine</name>
        <dbReference type="ChEBI" id="CHEBI:35247"/>
    </ligand>
</feature>
<evidence type="ECO:0000256" key="3">
    <source>
        <dbReference type="ARBA" id="ARBA00022630"/>
    </source>
</evidence>
<gene>
    <name evidence="8" type="ORF">GNLVRS02_ARAD1D37642g</name>
</gene>
<dbReference type="Pfam" id="PF01266">
    <property type="entry name" value="DAO"/>
    <property type="match status" value="1"/>
</dbReference>
<dbReference type="SUPFAM" id="SSF54373">
    <property type="entry name" value="FAD-linked reductases, C-terminal domain"/>
    <property type="match status" value="1"/>
</dbReference>
<evidence type="ECO:0000256" key="4">
    <source>
        <dbReference type="ARBA" id="ARBA00022827"/>
    </source>
</evidence>
<evidence type="ECO:0000256" key="2">
    <source>
        <dbReference type="ARBA" id="ARBA00006730"/>
    </source>
</evidence>